<proteinExistence type="predicted"/>
<dbReference type="EMBL" id="CZBY01000002">
    <property type="protein sequence ID" value="CUQ81901.1"/>
    <property type="molecule type" value="Genomic_DNA"/>
</dbReference>
<feature type="transmembrane region" description="Helical" evidence="1">
    <location>
        <begin position="205"/>
        <end position="225"/>
    </location>
</feature>
<name>A0A174ZD05_9FIRM</name>
<sequence>MANFREKMLSFRHLCYKNGYLFAAFLIPVILMGIAYISFGIYPFGGRSVLSLDLNAQYVFYFDYVHDVIGNGESLMYSWSRNLSGEFMGIIGYYLASPFNILVWIFPRSMITEGLLTMMLAKFGACGVTFALFAHKSQKLSKTTAALFAPMYALCAYMIVQTMDPMWLDCVIALPLICWGIDSLIKENRFRLLIGSLVYAFVSNFYIGFMAAIFSVLYFICRYFSLETYAGNTGINIAKKFVTKGAFFGICGIVSAMMSAFMILPVYNSLQNGKFSFTEPDYSLVNNFNLIDIARKLFPNTYDTVRMEGLPALFCCSLALVLAAGFFCSGAFKFKQKIAAGALIGLLVVSMYIRPVDMIWHGGQMPNWLPYRYSFMLSFIIVALAAHCFEQLKAVRARTVGAITLSYIALVIYTEAQDTFITTLDSDGREVFDGITVALPAIVFMAVAGITVYAARHYMKKSELPKTGVILVTAVICAELCFNATNTLTKMHKDITFSTRDSYLSVILPLREKVEEIKAQDDGFYRIEKNFFRSVNDPMAVNMYGLSHSSSTLNARAIDMLGFFGFTSNGHYSRFSGNTPLTCDIFGVKYILDCEGELTGNIKSADDITVTENKDALPVGYLANSKLPSLELSKYDVFENQNALLNAMTGGNREFFTVFSADGEPYAENCKKGSFENQHIGFTDVTGEASVTYTITAPKSGEIYMFIPTDYQREVSLYVNGSYKGVCFESDNHNIKDLGKFEKGEEVTVKLVLKKSDLYIREPQFAVYNEEAETAAIAQMHEKNAETKVEKVSQTDIRFTVNAKSNDILFTTIPAEKGWTVYVDGVKTDYDTALNDALMTVKLSEGEHVVEFKFFAAGLGTGLILTVIGIAVFVGMILIYLKIKKPVKLSKAVNNDEDIDKDKTDAIIESDISEESEGKE</sequence>
<accession>A0A174ZD05</accession>
<feature type="transmembrane region" description="Helical" evidence="1">
    <location>
        <begin position="310"/>
        <end position="331"/>
    </location>
</feature>
<feature type="transmembrane region" description="Helical" evidence="1">
    <location>
        <begin position="114"/>
        <end position="134"/>
    </location>
</feature>
<dbReference type="AlphaFoldDB" id="A0A174ZD05"/>
<feature type="transmembrane region" description="Helical" evidence="1">
    <location>
        <begin position="20"/>
        <end position="42"/>
    </location>
</feature>
<keyword evidence="1" id="KW-0812">Transmembrane</keyword>
<evidence type="ECO:0000313" key="3">
    <source>
        <dbReference type="Proteomes" id="UP000095662"/>
    </source>
</evidence>
<feature type="transmembrane region" description="Helical" evidence="1">
    <location>
        <begin position="87"/>
        <end position="107"/>
    </location>
</feature>
<dbReference type="OrthoDB" id="9815466at2"/>
<feature type="transmembrane region" description="Helical" evidence="1">
    <location>
        <begin position="246"/>
        <end position="267"/>
    </location>
</feature>
<organism evidence="2 3">
    <name type="scientific">[Eubacterium] siraeum</name>
    <dbReference type="NCBI Taxonomy" id="39492"/>
    <lineage>
        <taxon>Bacteria</taxon>
        <taxon>Bacillati</taxon>
        <taxon>Bacillota</taxon>
        <taxon>Clostridia</taxon>
        <taxon>Eubacteriales</taxon>
        <taxon>Oscillospiraceae</taxon>
        <taxon>Oscillospiraceae incertae sedis</taxon>
    </lineage>
</organism>
<dbReference type="STRING" id="39492.ERS852540_00373"/>
<feature type="transmembrane region" description="Helical" evidence="1">
    <location>
        <begin position="467"/>
        <end position="485"/>
    </location>
</feature>
<evidence type="ECO:0000313" key="2">
    <source>
        <dbReference type="EMBL" id="CUQ81901.1"/>
    </source>
</evidence>
<dbReference type="PANTHER" id="PTHR38454">
    <property type="entry name" value="INTEGRAL MEMBRANE PROTEIN-RELATED"/>
    <property type="match status" value="1"/>
</dbReference>
<feature type="transmembrane region" description="Helical" evidence="1">
    <location>
        <begin position="167"/>
        <end position="185"/>
    </location>
</feature>
<feature type="transmembrane region" description="Helical" evidence="1">
    <location>
        <begin position="434"/>
        <end position="455"/>
    </location>
</feature>
<feature type="transmembrane region" description="Helical" evidence="1">
    <location>
        <begin position="140"/>
        <end position="160"/>
    </location>
</feature>
<keyword evidence="1" id="KW-1133">Transmembrane helix</keyword>
<feature type="transmembrane region" description="Helical" evidence="1">
    <location>
        <begin position="338"/>
        <end position="356"/>
    </location>
</feature>
<protein>
    <submittedName>
        <fullName evidence="2">Predicted membrane protein</fullName>
    </submittedName>
</protein>
<dbReference type="Pfam" id="PF09586">
    <property type="entry name" value="YfhO"/>
    <property type="match status" value="1"/>
</dbReference>
<reference evidence="2 3" key="1">
    <citation type="submission" date="2015-09" db="EMBL/GenBank/DDBJ databases">
        <authorList>
            <consortium name="Pathogen Informatics"/>
        </authorList>
    </citation>
    <scope>NUCLEOTIDE SEQUENCE [LARGE SCALE GENOMIC DNA]</scope>
    <source>
        <strain evidence="2 3">2789STDY5834928</strain>
    </source>
</reference>
<dbReference type="PANTHER" id="PTHR38454:SF1">
    <property type="entry name" value="INTEGRAL MEMBRANE PROTEIN"/>
    <property type="match status" value="1"/>
</dbReference>
<dbReference type="InterPro" id="IPR018580">
    <property type="entry name" value="Uncharacterised_YfhO"/>
</dbReference>
<feature type="transmembrane region" description="Helical" evidence="1">
    <location>
        <begin position="395"/>
        <end position="414"/>
    </location>
</feature>
<dbReference type="Proteomes" id="UP000095662">
    <property type="component" value="Unassembled WGS sequence"/>
</dbReference>
<feature type="transmembrane region" description="Helical" evidence="1">
    <location>
        <begin position="854"/>
        <end position="881"/>
    </location>
</feature>
<gene>
    <name evidence="2" type="ORF">ERS852540_00373</name>
</gene>
<keyword evidence="1" id="KW-0472">Membrane</keyword>
<feature type="transmembrane region" description="Helical" evidence="1">
    <location>
        <begin position="368"/>
        <end position="388"/>
    </location>
</feature>
<evidence type="ECO:0000256" key="1">
    <source>
        <dbReference type="SAM" id="Phobius"/>
    </source>
</evidence>